<dbReference type="InterPro" id="IPR011009">
    <property type="entry name" value="Kinase-like_dom_sf"/>
</dbReference>
<evidence type="ECO:0000259" key="7">
    <source>
        <dbReference type="PROSITE" id="PS50011"/>
    </source>
</evidence>
<keyword evidence="2" id="KW-0805">Transcription regulation</keyword>
<dbReference type="InterPro" id="IPR000719">
    <property type="entry name" value="Prot_kinase_dom"/>
</dbReference>
<dbReference type="GO" id="GO:1990526">
    <property type="term" value="C:Ste12p-Dig1p-Dig2p complex"/>
    <property type="evidence" value="ECO:0007669"/>
    <property type="project" value="TreeGrafter"/>
</dbReference>
<feature type="compositionally biased region" description="Polar residues" evidence="6">
    <location>
        <begin position="477"/>
        <end position="488"/>
    </location>
</feature>
<reference evidence="8 9" key="1">
    <citation type="submission" date="2024-01" db="EMBL/GenBank/DDBJ databases">
        <title>A draft genome for a cacao thread blight-causing isolate of Paramarasmius palmivorus.</title>
        <authorList>
            <person name="Baruah I.K."/>
            <person name="Bukari Y."/>
            <person name="Amoako-Attah I."/>
            <person name="Meinhardt L.W."/>
            <person name="Bailey B.A."/>
            <person name="Cohen S.P."/>
        </authorList>
    </citation>
    <scope>NUCLEOTIDE SEQUENCE [LARGE SCALE GENOMIC DNA]</scope>
    <source>
        <strain evidence="8 9">GH-12</strain>
    </source>
</reference>
<evidence type="ECO:0000256" key="2">
    <source>
        <dbReference type="ARBA" id="ARBA00023015"/>
    </source>
</evidence>
<keyword evidence="9" id="KW-1185">Reference proteome</keyword>
<feature type="compositionally biased region" description="Low complexity" evidence="6">
    <location>
        <begin position="447"/>
        <end position="468"/>
    </location>
</feature>
<feature type="compositionally biased region" description="Low complexity" evidence="6">
    <location>
        <begin position="42"/>
        <end position="53"/>
    </location>
</feature>
<keyword evidence="4" id="KW-0539">Nucleus</keyword>
<dbReference type="InterPro" id="IPR001245">
    <property type="entry name" value="Ser-Thr/Tyr_kinase_cat_dom"/>
</dbReference>
<dbReference type="InterPro" id="IPR008266">
    <property type="entry name" value="Tyr_kinase_AS"/>
</dbReference>
<dbReference type="GO" id="GO:0005634">
    <property type="term" value="C:nucleus"/>
    <property type="evidence" value="ECO:0007669"/>
    <property type="project" value="UniProtKB-SubCell"/>
</dbReference>
<dbReference type="InterPro" id="IPR052127">
    <property type="entry name" value="STE12_transcription_factor"/>
</dbReference>
<evidence type="ECO:0000256" key="1">
    <source>
        <dbReference type="ARBA" id="ARBA00004123"/>
    </source>
</evidence>
<feature type="compositionally biased region" description="Low complexity" evidence="6">
    <location>
        <begin position="589"/>
        <end position="607"/>
    </location>
</feature>
<organism evidence="8 9">
    <name type="scientific">Paramarasmius palmivorus</name>
    <dbReference type="NCBI Taxonomy" id="297713"/>
    <lineage>
        <taxon>Eukaryota</taxon>
        <taxon>Fungi</taxon>
        <taxon>Dikarya</taxon>
        <taxon>Basidiomycota</taxon>
        <taxon>Agaricomycotina</taxon>
        <taxon>Agaricomycetes</taxon>
        <taxon>Agaricomycetidae</taxon>
        <taxon>Agaricales</taxon>
        <taxon>Marasmiineae</taxon>
        <taxon>Marasmiaceae</taxon>
        <taxon>Paramarasmius</taxon>
    </lineage>
</organism>
<dbReference type="Proteomes" id="UP001383192">
    <property type="component" value="Unassembled WGS sequence"/>
</dbReference>
<feature type="compositionally biased region" description="Low complexity" evidence="6">
    <location>
        <begin position="506"/>
        <end position="530"/>
    </location>
</feature>
<comment type="similarity">
    <text evidence="5">Belongs to the STE12 transcription factor family.</text>
</comment>
<evidence type="ECO:0000256" key="5">
    <source>
        <dbReference type="ARBA" id="ARBA00024345"/>
    </source>
</evidence>
<protein>
    <recommendedName>
        <fullName evidence="7">Protein kinase domain-containing protein</fullName>
    </recommendedName>
</protein>
<dbReference type="Gene3D" id="1.10.510.10">
    <property type="entry name" value="Transferase(Phosphotransferase) domain 1"/>
    <property type="match status" value="1"/>
</dbReference>
<dbReference type="InterPro" id="IPR003120">
    <property type="entry name" value="Ste12"/>
</dbReference>
<sequence length="990" mass="109107">MHPRHTLQLEVGITPYKHDPQEYTARPRQDHLLDFVHNHASSTHSSFSQSSSSVTPGLPRGLSRPLTHQEQEKLAHLDRLKFFLAHAPSRWNTGSIGQIPQHPPGHTPSHPALNRFLLPSQEFVTCALWDGLYHITGTDIVRALVYRFEAFGRPVRLMKKFEEGVFSYLRYLMPGQDACLEESKSQFLDLLFKYECIRTQKKQKVFYWFSVPHDRLFLDALERDLKREKMGIEPTTVVVGEPAASFVYDGTFKRSLYDQFVRAAGGKEGEGDLERALRGLEDPTGIGSSAMHGSRGGNFGAEDGYDGGAYTSNDHLGVLMNMGIAMPQLPSSAAPFGSEYSEHRGQFSDRRDIGPRDASSMGSEHDVNDGDGRESYDDGQPFAFGVPVAGATQPPSQTSSYERGFYHPANLPPSGATQGNPEWHRDTPSPAFSTTSAPSFGTHQRPQFDTSQSYTDSQSQRPASRPQSGVFDLSIHDNASSGSITPPSHQVAFDHGSLHPPGVPYSSGSESGSPASASSSYSSNSGIHSAMPSPAMPIHTHSMDTGMNALPHGQSALLGSSLNGGPQRRNRSMTPSLYGIRHHGRPLTSSGPYPSGSPSGGRHSPGSEYVGVGYHPHVNREGQIWTKFKLGPRESQRLRDTLMHDEDAILELLNSAIESDGAKFREVLSLQGEAAQRCADLIQDVLDMRAAVQHERTYRAQRLLVKLCQAQDILPSSLFIKGVYRQDIDAHLGGSFGDIYRATYKDSDVAIKRIRIFQDTADRHKLQRGLCREAILWRMLKHPFVLPFLGVDPDTFPGMFCLVSPYMANGTILNHLLKSGGIDVDLRLSEIAQGLSYLHSQSVVHGDLRGANILVDSDRHVRIADFGLTVLSDTTVGTNSSHHAGSVRWMAPELHYPASCGLTFSQRTFASDVYSFACVCVELYTGKAPFEDAPHDTAVLLRVIAKERPARPSRIGDWLWNLVNLCWSHDRAERPSMSKVVEIVQNAVII</sequence>
<comment type="caution">
    <text evidence="8">The sequence shown here is derived from an EMBL/GenBank/DDBJ whole genome shotgun (WGS) entry which is preliminary data.</text>
</comment>
<dbReference type="SMART" id="SM00424">
    <property type="entry name" value="STE"/>
    <property type="match status" value="1"/>
</dbReference>
<dbReference type="PANTHER" id="PTHR47427:SF1">
    <property type="entry name" value="PROTEIN STE12"/>
    <property type="match status" value="1"/>
</dbReference>
<dbReference type="GO" id="GO:1990527">
    <property type="term" value="C:Tec1p-Ste12p-Dig1p complex"/>
    <property type="evidence" value="ECO:0007669"/>
    <property type="project" value="TreeGrafter"/>
</dbReference>
<name>A0AAW0D2Q9_9AGAR</name>
<dbReference type="Pfam" id="PF02200">
    <property type="entry name" value="STE"/>
    <property type="match status" value="1"/>
</dbReference>
<dbReference type="AlphaFoldDB" id="A0AAW0D2Q9"/>
<dbReference type="Pfam" id="PF07714">
    <property type="entry name" value="PK_Tyr_Ser-Thr"/>
    <property type="match status" value="1"/>
</dbReference>
<dbReference type="SUPFAM" id="SSF56112">
    <property type="entry name" value="Protein kinase-like (PK-like)"/>
    <property type="match status" value="1"/>
</dbReference>
<evidence type="ECO:0000313" key="8">
    <source>
        <dbReference type="EMBL" id="KAK7045987.1"/>
    </source>
</evidence>
<comment type="subcellular location">
    <subcellularLocation>
        <location evidence="1">Nucleus</location>
    </subcellularLocation>
</comment>
<gene>
    <name evidence="8" type="ORF">VNI00_006982</name>
</gene>
<evidence type="ECO:0000256" key="4">
    <source>
        <dbReference type="ARBA" id="ARBA00023242"/>
    </source>
</evidence>
<proteinExistence type="inferred from homology"/>
<feature type="compositionally biased region" description="Low complexity" evidence="6">
    <location>
        <begin position="428"/>
        <end position="440"/>
    </location>
</feature>
<feature type="compositionally biased region" description="Basic and acidic residues" evidence="6">
    <location>
        <begin position="340"/>
        <end position="355"/>
    </location>
</feature>
<evidence type="ECO:0000256" key="6">
    <source>
        <dbReference type="SAM" id="MobiDB-lite"/>
    </source>
</evidence>
<keyword evidence="3" id="KW-0804">Transcription</keyword>
<evidence type="ECO:0000256" key="3">
    <source>
        <dbReference type="ARBA" id="ARBA00023163"/>
    </source>
</evidence>
<accession>A0AAW0D2Q9</accession>
<feature type="region of interest" description="Disordered" evidence="6">
    <location>
        <begin position="42"/>
        <end position="69"/>
    </location>
</feature>
<dbReference type="GO" id="GO:0005524">
    <property type="term" value="F:ATP binding"/>
    <property type="evidence" value="ECO:0007669"/>
    <property type="project" value="InterPro"/>
</dbReference>
<feature type="region of interest" description="Disordered" evidence="6">
    <location>
        <begin position="334"/>
        <end position="608"/>
    </location>
</feature>
<evidence type="ECO:0000313" key="9">
    <source>
        <dbReference type="Proteomes" id="UP001383192"/>
    </source>
</evidence>
<feature type="compositionally biased region" description="Basic and acidic residues" evidence="6">
    <location>
        <begin position="363"/>
        <end position="376"/>
    </location>
</feature>
<dbReference type="EMBL" id="JAYKXP010000022">
    <property type="protein sequence ID" value="KAK7045987.1"/>
    <property type="molecule type" value="Genomic_DNA"/>
</dbReference>
<dbReference type="PROSITE" id="PS50011">
    <property type="entry name" value="PROTEIN_KINASE_DOM"/>
    <property type="match status" value="1"/>
</dbReference>
<dbReference type="GO" id="GO:0003700">
    <property type="term" value="F:DNA-binding transcription factor activity"/>
    <property type="evidence" value="ECO:0007669"/>
    <property type="project" value="InterPro"/>
</dbReference>
<dbReference type="PROSITE" id="PS00109">
    <property type="entry name" value="PROTEIN_KINASE_TYR"/>
    <property type="match status" value="1"/>
</dbReference>
<dbReference type="PANTHER" id="PTHR47427">
    <property type="entry name" value="PROTEIN STE12"/>
    <property type="match status" value="1"/>
</dbReference>
<dbReference type="GO" id="GO:0004672">
    <property type="term" value="F:protein kinase activity"/>
    <property type="evidence" value="ECO:0007669"/>
    <property type="project" value="InterPro"/>
</dbReference>
<feature type="domain" description="Protein kinase" evidence="7">
    <location>
        <begin position="725"/>
        <end position="989"/>
    </location>
</feature>